<feature type="domain" description="F-box" evidence="1">
    <location>
        <begin position="49"/>
        <end position="84"/>
    </location>
</feature>
<reference evidence="2" key="1">
    <citation type="submission" date="2023-03" db="EMBL/GenBank/DDBJ databases">
        <title>Massive genome expansion in bonnet fungi (Mycena s.s.) driven by repeated elements and novel gene families across ecological guilds.</title>
        <authorList>
            <consortium name="Lawrence Berkeley National Laboratory"/>
            <person name="Harder C.B."/>
            <person name="Miyauchi S."/>
            <person name="Viragh M."/>
            <person name="Kuo A."/>
            <person name="Thoen E."/>
            <person name="Andreopoulos B."/>
            <person name="Lu D."/>
            <person name="Skrede I."/>
            <person name="Drula E."/>
            <person name="Henrissat B."/>
            <person name="Morin E."/>
            <person name="Kohler A."/>
            <person name="Barry K."/>
            <person name="LaButti K."/>
            <person name="Morin E."/>
            <person name="Salamov A."/>
            <person name="Lipzen A."/>
            <person name="Mereny Z."/>
            <person name="Hegedus B."/>
            <person name="Baldrian P."/>
            <person name="Stursova M."/>
            <person name="Weitz H."/>
            <person name="Taylor A."/>
            <person name="Grigoriev I.V."/>
            <person name="Nagy L.G."/>
            <person name="Martin F."/>
            <person name="Kauserud H."/>
        </authorList>
    </citation>
    <scope>NUCLEOTIDE SEQUENCE</scope>
    <source>
        <strain evidence="2">CBHHK200</strain>
    </source>
</reference>
<evidence type="ECO:0000313" key="2">
    <source>
        <dbReference type="EMBL" id="KAJ7041053.1"/>
    </source>
</evidence>
<dbReference type="SUPFAM" id="SSF81383">
    <property type="entry name" value="F-box domain"/>
    <property type="match status" value="1"/>
</dbReference>
<evidence type="ECO:0000259" key="1">
    <source>
        <dbReference type="Pfam" id="PF12937"/>
    </source>
</evidence>
<dbReference type="Gene3D" id="3.80.10.10">
    <property type="entry name" value="Ribonuclease Inhibitor"/>
    <property type="match status" value="1"/>
</dbReference>
<dbReference type="InterPro" id="IPR036047">
    <property type="entry name" value="F-box-like_dom_sf"/>
</dbReference>
<proteinExistence type="predicted"/>
<accession>A0AAD6T7X6</accession>
<gene>
    <name evidence="2" type="ORF">C8F04DRAFT_1081449</name>
</gene>
<comment type="caution">
    <text evidence="2">The sequence shown here is derived from an EMBL/GenBank/DDBJ whole genome shotgun (WGS) entry which is preliminary data.</text>
</comment>
<dbReference type="Proteomes" id="UP001218188">
    <property type="component" value="Unassembled WGS sequence"/>
</dbReference>
<evidence type="ECO:0000313" key="3">
    <source>
        <dbReference type="Proteomes" id="UP001218188"/>
    </source>
</evidence>
<name>A0AAD6T7X6_9AGAR</name>
<protein>
    <recommendedName>
        <fullName evidence="1">F-box domain-containing protein</fullName>
    </recommendedName>
</protein>
<dbReference type="EMBL" id="JARJCM010000019">
    <property type="protein sequence ID" value="KAJ7041053.1"/>
    <property type="molecule type" value="Genomic_DNA"/>
</dbReference>
<dbReference type="Pfam" id="PF12937">
    <property type="entry name" value="F-box-like"/>
    <property type="match status" value="1"/>
</dbReference>
<sequence length="558" mass="62578">MTHHRETTEAHGCGPCGHGKFEIGSRNQYIEILAHLLPVMEANVGNIAELRHLVFSFAGRRDLVACAQVCSTWSEDALDIIWRDLPSPTPLLGLVNESHLCPTMTWRQGVGHATISNPLPWERFRTFMVRVRTMCFPLTPSKNLLQRLAMIVGLCPDLPFLPNLSKVTVYPSSNIIWVPIVAMFLHCGVRHLIIVPPEGDGPSFFTYPDFFRELLRRAPLLESLQIQSCSLLTFHRMWRPEDAGILADYAAQFSRLIRLVAPAVVVANLKHIHTALPRLRVIKEFNASYPKLHINVARDDWPVQVANLECLAVTVTFACARTLLTENSMLRLQVLYLEAHIRAHEESPTQFFQVLANRCPALAELTVRWVQSTMIFNPQSMENVEIHVSVFEPLQACTSLAILDLSAPFALAFGEPEAERLATLLSHLRICRLAFIPLYGPIAERHTLPGLAGLVPFATHCHRLEELSINLDPKVPSLGVVPAVRFGPALRKLSIGHFIEPQGWNAAAVARYFAALVPRYCSVTIPPPPHWSRLWKRSVEIEEGEGRLKEAFQLISGV</sequence>
<dbReference type="InterPro" id="IPR032675">
    <property type="entry name" value="LRR_dom_sf"/>
</dbReference>
<dbReference type="SUPFAM" id="SSF52047">
    <property type="entry name" value="RNI-like"/>
    <property type="match status" value="1"/>
</dbReference>
<dbReference type="InterPro" id="IPR001810">
    <property type="entry name" value="F-box_dom"/>
</dbReference>
<dbReference type="AlphaFoldDB" id="A0AAD6T7X6"/>
<organism evidence="2 3">
    <name type="scientific">Mycena alexandri</name>
    <dbReference type="NCBI Taxonomy" id="1745969"/>
    <lineage>
        <taxon>Eukaryota</taxon>
        <taxon>Fungi</taxon>
        <taxon>Dikarya</taxon>
        <taxon>Basidiomycota</taxon>
        <taxon>Agaricomycotina</taxon>
        <taxon>Agaricomycetes</taxon>
        <taxon>Agaricomycetidae</taxon>
        <taxon>Agaricales</taxon>
        <taxon>Marasmiineae</taxon>
        <taxon>Mycenaceae</taxon>
        <taxon>Mycena</taxon>
    </lineage>
</organism>
<keyword evidence="3" id="KW-1185">Reference proteome</keyword>